<dbReference type="InterPro" id="IPR032675">
    <property type="entry name" value="LRR_dom_sf"/>
</dbReference>
<reference evidence="2" key="2">
    <citation type="submission" date="2019-10" db="EMBL/GenBank/DDBJ databases">
        <title>Conservation and host-specific expression of non-tandemly repeated heterogenous ribosome RNA gene in arbuscular mycorrhizal fungi.</title>
        <authorList>
            <person name="Maeda T."/>
            <person name="Kobayashi Y."/>
            <person name="Nakagawa T."/>
            <person name="Ezawa T."/>
            <person name="Yamaguchi K."/>
            <person name="Bino T."/>
            <person name="Nishimoto Y."/>
            <person name="Shigenobu S."/>
            <person name="Kawaguchi M."/>
        </authorList>
    </citation>
    <scope>NUCLEOTIDE SEQUENCE</scope>
    <source>
        <strain evidence="2">HR1</strain>
    </source>
</reference>
<comment type="caution">
    <text evidence="1">The sequence shown here is derived from an EMBL/GenBank/DDBJ whole genome shotgun (WGS) entry which is preliminary data.</text>
</comment>
<dbReference type="EMBL" id="BEXD01000779">
    <property type="protein sequence ID" value="GBB90112.1"/>
    <property type="molecule type" value="Genomic_DNA"/>
</dbReference>
<gene>
    <name evidence="2" type="ORF">RCL2_002737800</name>
    <name evidence="1" type="ORF">RclHR1_00170016</name>
</gene>
<dbReference type="GO" id="GO:0019005">
    <property type="term" value="C:SCF ubiquitin ligase complex"/>
    <property type="evidence" value="ECO:0007669"/>
    <property type="project" value="TreeGrafter"/>
</dbReference>
<keyword evidence="3" id="KW-1185">Reference proteome</keyword>
<evidence type="ECO:0000313" key="3">
    <source>
        <dbReference type="Proteomes" id="UP000247702"/>
    </source>
</evidence>
<dbReference type="EMBL" id="BLAL01000295">
    <property type="protein sequence ID" value="GET00941.1"/>
    <property type="molecule type" value="Genomic_DNA"/>
</dbReference>
<dbReference type="SUPFAM" id="SSF52047">
    <property type="entry name" value="RNI-like"/>
    <property type="match status" value="1"/>
</dbReference>
<dbReference type="Gene3D" id="3.80.10.10">
    <property type="entry name" value="Ribonuclease Inhibitor"/>
    <property type="match status" value="2"/>
</dbReference>
<dbReference type="PANTHER" id="PTHR13318:SF190">
    <property type="entry name" value="PARTNER OF PAIRED, ISOFORM B"/>
    <property type="match status" value="1"/>
</dbReference>
<dbReference type="OrthoDB" id="9994419at2759"/>
<proteinExistence type="predicted"/>
<evidence type="ECO:0000313" key="1">
    <source>
        <dbReference type="EMBL" id="GBB90112.1"/>
    </source>
</evidence>
<organism evidence="1 3">
    <name type="scientific">Rhizophagus clarus</name>
    <dbReference type="NCBI Taxonomy" id="94130"/>
    <lineage>
        <taxon>Eukaryota</taxon>
        <taxon>Fungi</taxon>
        <taxon>Fungi incertae sedis</taxon>
        <taxon>Mucoromycota</taxon>
        <taxon>Glomeromycotina</taxon>
        <taxon>Glomeromycetes</taxon>
        <taxon>Glomerales</taxon>
        <taxon>Glomeraceae</taxon>
        <taxon>Rhizophagus</taxon>
    </lineage>
</organism>
<sequence>MPVVLSALQQVLNYQPIVQKQLVIKKPIVKNTPYIPPEIIRVILGYLKNDKKALAACALVNHTFNLHVTPILYHTVSFSFPYTFTLFAKVTISESQRSRMIQHLDLSSFSTMGLQKSDSAIQKVVTPQILMNILRSCTMLEAFSVSETLESSVTFDVLKVLAFECKNIKALDFCGLSSKQFSSALASLAEAMGQVKVVRHFNDDNDDDDDETRLSFQKVKKAVLPHLQRLSLHKCPIIPEYSTMLTLLAHSPNLTHLDLGGCSISDSTLDFLANETNVTKTLKQLLLGRCKNISSEAIATFVAECEQLEVLNVYDVIISEYDLFTILNSPSAKMFKNLDIGSSYITPRVLYAIQENCTSLQHLGIAYANIPSISHLNEFLKAMPSLQYIDLTGVPCLTLLETNNLFNDLQNDHSLQVLEMSETLLKKLGPINGWKIDKTYSRRWYYAKKSPGIKADRFHPRKLDVAESGPERMSKIFQYYSFDV</sequence>
<dbReference type="STRING" id="94130.A0A2Z6QN20"/>
<name>A0A2Z6QN20_9GLOM</name>
<dbReference type="GO" id="GO:0031146">
    <property type="term" value="P:SCF-dependent proteasomal ubiquitin-dependent protein catabolic process"/>
    <property type="evidence" value="ECO:0007669"/>
    <property type="project" value="TreeGrafter"/>
</dbReference>
<evidence type="ECO:0000313" key="2">
    <source>
        <dbReference type="EMBL" id="GET00941.1"/>
    </source>
</evidence>
<reference evidence="1 3" key="1">
    <citation type="submission" date="2017-11" db="EMBL/GenBank/DDBJ databases">
        <title>The genome of Rhizophagus clarus HR1 reveals common genetic basis of auxotrophy among arbuscular mycorrhizal fungi.</title>
        <authorList>
            <person name="Kobayashi Y."/>
        </authorList>
    </citation>
    <scope>NUCLEOTIDE SEQUENCE [LARGE SCALE GENOMIC DNA]</scope>
    <source>
        <strain evidence="1 3">HR1</strain>
    </source>
</reference>
<protein>
    <submittedName>
        <fullName evidence="2">RNI-like protein</fullName>
    </submittedName>
</protein>
<dbReference type="Proteomes" id="UP000247702">
    <property type="component" value="Unassembled WGS sequence"/>
</dbReference>
<dbReference type="PANTHER" id="PTHR13318">
    <property type="entry name" value="PARTNER OF PAIRED, ISOFORM B-RELATED"/>
    <property type="match status" value="1"/>
</dbReference>
<dbReference type="AlphaFoldDB" id="A0A2Z6QN20"/>
<dbReference type="Proteomes" id="UP000615446">
    <property type="component" value="Unassembled WGS sequence"/>
</dbReference>
<accession>A0A2Z6QN20</accession>